<dbReference type="RefSeq" id="WP_003928037.1">
    <property type="nucleotide sequence ID" value="NZ_BCTB01000003.1"/>
</dbReference>
<feature type="compositionally biased region" description="Pro residues" evidence="1">
    <location>
        <begin position="278"/>
        <end position="288"/>
    </location>
</feature>
<evidence type="ECO:0000313" key="2">
    <source>
        <dbReference type="EMBL" id="GAT13576.1"/>
    </source>
</evidence>
<evidence type="ECO:0000256" key="1">
    <source>
        <dbReference type="SAM" id="MobiDB-lite"/>
    </source>
</evidence>
<dbReference type="STRING" id="1797.RMCT_0547"/>
<gene>
    <name evidence="2" type="ORF">RMCT_0547</name>
</gene>
<name>A0A100XBK2_MYCTH</name>
<dbReference type="InterPro" id="IPR036689">
    <property type="entry name" value="ESAT-6-like_sf"/>
</dbReference>
<dbReference type="SUPFAM" id="SSF140453">
    <property type="entry name" value="EsxAB dimer-like"/>
    <property type="match status" value="1"/>
</dbReference>
<sequence length="466" mass="46313">MTGGLDVAARLADGLPAVRAAQEYLSACESLGYRQPDLSGRPGQVFDWYRSEDGLDLGALADDSAALDRAAARAAEVLELQDRQSAALGAGWRGVGGTAAAELLRRHGAASAAATAALRTAADALTTLRTELWQLVDRKVTATQGIDGGGRTDWQAAAHTVLTGAGDRSVASELVDAEVKPFVDEAIGCEWLTVMNQTLTSIEEKFDAAIAELTGSAAVPDFGAGEGEAPPWAANWGPPWAANWGQPGAASWGSPPVADGAASAIGADPAPAEAAAPGVPPPAVPPTGPGGGLPDPGAGLSTVGRQLVDLLGGLLGPVGEALGNGVGAAGVDPMGGEDAGGEDAGTEERDGASDADTDAEDDDRGDDTPEDDTPDDGDPDAGGSPGEDPQEAPDPEHDPDPAPGEPETHLGADTGAAGEPAPATPPPTAPAPEPVSGALPPPEHEPVTATGTPCEIAAAELPQVGE</sequence>
<feature type="compositionally biased region" description="Acidic residues" evidence="1">
    <location>
        <begin position="353"/>
        <end position="379"/>
    </location>
</feature>
<feature type="compositionally biased region" description="Low complexity" evidence="1">
    <location>
        <begin position="227"/>
        <end position="245"/>
    </location>
</feature>
<feature type="region of interest" description="Disordered" evidence="1">
    <location>
        <begin position="221"/>
        <end position="300"/>
    </location>
</feature>
<protein>
    <submittedName>
        <fullName evidence="2">Uncharacterized protein</fullName>
    </submittedName>
</protein>
<reference evidence="2 3" key="1">
    <citation type="journal article" date="2016" name="Genome Announc.">
        <title>Draft Genome Sequences of Five Rapidly Growing Mycobacterium Species, M. thermoresistibile, M. fortuitum subsp. acetamidolyticum, M. canariasense, M. brisbanense, and M. novocastrense.</title>
        <authorList>
            <person name="Katahira K."/>
            <person name="Ogura Y."/>
            <person name="Gotoh Y."/>
            <person name="Hayashi T."/>
        </authorList>
    </citation>
    <scope>NUCLEOTIDE SEQUENCE [LARGE SCALE GENOMIC DNA]</scope>
    <source>
        <strain evidence="2 3">JCM6362</strain>
    </source>
</reference>
<proteinExistence type="predicted"/>
<organism evidence="2 3">
    <name type="scientific">Mycolicibacterium thermoresistibile</name>
    <name type="common">Mycobacterium thermoresistibile</name>
    <dbReference type="NCBI Taxonomy" id="1797"/>
    <lineage>
        <taxon>Bacteria</taxon>
        <taxon>Bacillati</taxon>
        <taxon>Actinomycetota</taxon>
        <taxon>Actinomycetes</taxon>
        <taxon>Mycobacteriales</taxon>
        <taxon>Mycobacteriaceae</taxon>
        <taxon>Mycolicibacterium</taxon>
    </lineage>
</organism>
<dbReference type="Proteomes" id="UP000069654">
    <property type="component" value="Unassembled WGS sequence"/>
</dbReference>
<feature type="compositionally biased region" description="Pro residues" evidence="1">
    <location>
        <begin position="422"/>
        <end position="433"/>
    </location>
</feature>
<dbReference type="AlphaFoldDB" id="A0A100XBK2"/>
<dbReference type="EMBL" id="BCTB01000003">
    <property type="protein sequence ID" value="GAT13576.1"/>
    <property type="molecule type" value="Genomic_DNA"/>
</dbReference>
<dbReference type="OrthoDB" id="4727254at2"/>
<feature type="region of interest" description="Disordered" evidence="1">
    <location>
        <begin position="329"/>
        <end position="453"/>
    </location>
</feature>
<feature type="compositionally biased region" description="Low complexity" evidence="1">
    <location>
        <begin position="256"/>
        <end position="277"/>
    </location>
</feature>
<feature type="compositionally biased region" description="Basic and acidic residues" evidence="1">
    <location>
        <begin position="394"/>
        <end position="410"/>
    </location>
</feature>
<comment type="caution">
    <text evidence="2">The sequence shown here is derived from an EMBL/GenBank/DDBJ whole genome shotgun (WGS) entry which is preliminary data.</text>
</comment>
<accession>A0A100XBK2</accession>
<reference evidence="3" key="2">
    <citation type="submission" date="2016-02" db="EMBL/GenBank/DDBJ databases">
        <title>Draft genome sequence of five rapidly growing Mycobacterium species.</title>
        <authorList>
            <person name="Katahira K."/>
            <person name="Gotou Y."/>
            <person name="Iida K."/>
            <person name="Ogura Y."/>
            <person name="Hayashi T."/>
        </authorList>
    </citation>
    <scope>NUCLEOTIDE SEQUENCE [LARGE SCALE GENOMIC DNA]</scope>
    <source>
        <strain evidence="3">JCM6362</strain>
    </source>
</reference>
<evidence type="ECO:0000313" key="3">
    <source>
        <dbReference type="Proteomes" id="UP000069654"/>
    </source>
</evidence>
<dbReference type="OMA" id="YVDNDIR"/>